<evidence type="ECO:0000256" key="4">
    <source>
        <dbReference type="PIRSR" id="PIRSR600407-2"/>
    </source>
</evidence>
<dbReference type="GO" id="GO:0009134">
    <property type="term" value="P:nucleoside diphosphate catabolic process"/>
    <property type="evidence" value="ECO:0007669"/>
    <property type="project" value="TreeGrafter"/>
</dbReference>
<keyword evidence="5" id="KW-1133">Transmembrane helix</keyword>
<dbReference type="InterPro" id="IPR000407">
    <property type="entry name" value="GDA1_CD39_NTPase"/>
</dbReference>
<dbReference type="Pfam" id="PF01150">
    <property type="entry name" value="GDA1_CD39"/>
    <property type="match status" value="1"/>
</dbReference>
<comment type="similarity">
    <text evidence="1">Belongs to the GDA1/CD39 NTPase family.</text>
</comment>
<name>A0A9Q1A753_SALPP</name>
<evidence type="ECO:0000256" key="2">
    <source>
        <dbReference type="ARBA" id="ARBA00022801"/>
    </source>
</evidence>
<dbReference type="PANTHER" id="PTHR11782">
    <property type="entry name" value="ADENOSINE/GUANOSINE DIPHOSPHATASE"/>
    <property type="match status" value="1"/>
</dbReference>
<evidence type="ECO:0000313" key="7">
    <source>
        <dbReference type="Proteomes" id="UP001151532"/>
    </source>
</evidence>
<comment type="caution">
    <text evidence="6">The sequence shown here is derived from an EMBL/GenBank/DDBJ whole genome shotgun (WGS) entry which is preliminary data.</text>
</comment>
<feature type="transmembrane region" description="Helical" evidence="5">
    <location>
        <begin position="52"/>
        <end position="73"/>
    </location>
</feature>
<evidence type="ECO:0000256" key="5">
    <source>
        <dbReference type="SAM" id="Phobius"/>
    </source>
</evidence>
<dbReference type="PANTHER" id="PTHR11782:SF92">
    <property type="entry name" value="APYRASE 7"/>
    <property type="match status" value="1"/>
</dbReference>
<accession>A0A9Q1A753</accession>
<dbReference type="EMBL" id="JAPFFK010000006">
    <property type="protein sequence ID" value="KAJ6760753.1"/>
    <property type="molecule type" value="Genomic_DNA"/>
</dbReference>
<dbReference type="GO" id="GO:0005524">
    <property type="term" value="F:ATP binding"/>
    <property type="evidence" value="ECO:0007669"/>
    <property type="project" value="UniProtKB-KW"/>
</dbReference>
<keyword evidence="5" id="KW-0472">Membrane</keyword>
<dbReference type="AlphaFoldDB" id="A0A9Q1A753"/>
<sequence>MLQISVTAWYDDISENENESLFRIWNVENSAMEPKLPSKLKLSVMGFSHCKWGLKLCGVCLVILFLLLGVYFASNNAGEAVVKSVFYHYTVVVDCGSTGTRVNVYKWWKPASLSNWDLPILVHSYPDNSTQGLSRGSSCKYHCVQTEPGLDKFVGNSTGVRLSLEPLILWAEQWVPRERHGDTPIFVLATAGLRRLLIEDARQVLDDVEDVVKEHSFVSKKSWIRVLSGNEEAYYGWVALNYKMGSLGNSSTGPTLGLLDLGGSSLQVVMEVHDGGRNDANLIRSKIGLFEHYILVFSLSSFGLNEAFDRSVAMLSHVQPGGGGNNERYEVRHPCLGFGFLRNYTCYVCDGINVPYQKNLSIQTHKNEFTNTHLVGDPDWEKCKRTARAAAVNLSSLDWSQPVDLNNCKTGLSSYGSDTLNFIAGTHPSRRFHALSGFFAVYNMLDLAPIANLTKIWEKGQQMCSKSWSDSSSTSRNQNNIGKYCFRVPYMASLIEDALCLGDKEIVFGPGDLSWTLGASLVEVEKLWPSSADTTILSLKSKEVLYSSVLLLLLLLFISFIVYYSQIKLPMPGKKIPAVRLSLPSYIHPKLCPN</sequence>
<keyword evidence="7" id="KW-1185">Reference proteome</keyword>
<feature type="binding site" evidence="4">
    <location>
        <begin position="263"/>
        <end position="267"/>
    </location>
    <ligand>
        <name>ATP</name>
        <dbReference type="ChEBI" id="CHEBI:30616"/>
    </ligand>
</feature>
<evidence type="ECO:0000256" key="1">
    <source>
        <dbReference type="ARBA" id="ARBA00009283"/>
    </source>
</evidence>
<dbReference type="GO" id="GO:0016020">
    <property type="term" value="C:membrane"/>
    <property type="evidence" value="ECO:0007669"/>
    <property type="project" value="TreeGrafter"/>
</dbReference>
<organism evidence="6 7">
    <name type="scientific">Salix purpurea</name>
    <name type="common">Purple osier willow</name>
    <dbReference type="NCBI Taxonomy" id="77065"/>
    <lineage>
        <taxon>Eukaryota</taxon>
        <taxon>Viridiplantae</taxon>
        <taxon>Streptophyta</taxon>
        <taxon>Embryophyta</taxon>
        <taxon>Tracheophyta</taxon>
        <taxon>Spermatophyta</taxon>
        <taxon>Magnoliopsida</taxon>
        <taxon>eudicotyledons</taxon>
        <taxon>Gunneridae</taxon>
        <taxon>Pentapetalae</taxon>
        <taxon>rosids</taxon>
        <taxon>fabids</taxon>
        <taxon>Malpighiales</taxon>
        <taxon>Salicaceae</taxon>
        <taxon>Saliceae</taxon>
        <taxon>Salix</taxon>
    </lineage>
</organism>
<feature type="active site" description="Proton acceptor" evidence="3">
    <location>
        <position position="232"/>
    </location>
</feature>
<dbReference type="Gene3D" id="3.30.420.40">
    <property type="match status" value="1"/>
</dbReference>
<evidence type="ECO:0000313" key="6">
    <source>
        <dbReference type="EMBL" id="KAJ6760753.1"/>
    </source>
</evidence>
<keyword evidence="5" id="KW-0812">Transmembrane</keyword>
<dbReference type="Proteomes" id="UP001151532">
    <property type="component" value="Chromosome 15Z"/>
</dbReference>
<protein>
    <submittedName>
        <fullName evidence="6">GDA1/CD39 NUCLEOSIDE PHOSPHATASE FAMILY PROTEIN</fullName>
    </submittedName>
</protein>
<dbReference type="GO" id="GO:0017110">
    <property type="term" value="F:nucleoside diphosphate phosphatase activity"/>
    <property type="evidence" value="ECO:0007669"/>
    <property type="project" value="TreeGrafter"/>
</dbReference>
<dbReference type="Gene3D" id="3.30.420.150">
    <property type="entry name" value="Exopolyphosphatase. Domain 2"/>
    <property type="match status" value="1"/>
</dbReference>
<reference evidence="6" key="2">
    <citation type="journal article" date="2023" name="Int. J. Mol. Sci.">
        <title>De Novo Assembly and Annotation of 11 Diverse Shrub Willow (Salix) Genomes Reveals Novel Gene Organization in Sex-Linked Regions.</title>
        <authorList>
            <person name="Hyden B."/>
            <person name="Feng K."/>
            <person name="Yates T.B."/>
            <person name="Jawdy S."/>
            <person name="Cereghino C."/>
            <person name="Smart L.B."/>
            <person name="Muchero W."/>
        </authorList>
    </citation>
    <scope>NUCLEOTIDE SEQUENCE</scope>
    <source>
        <tissue evidence="6">Shoot tip</tissue>
    </source>
</reference>
<reference evidence="6" key="1">
    <citation type="submission" date="2022-11" db="EMBL/GenBank/DDBJ databases">
        <authorList>
            <person name="Hyden B.L."/>
            <person name="Feng K."/>
            <person name="Yates T."/>
            <person name="Jawdy S."/>
            <person name="Smart L.B."/>
            <person name="Muchero W."/>
        </authorList>
    </citation>
    <scope>NUCLEOTIDE SEQUENCE</scope>
    <source>
        <tissue evidence="6">Shoot tip</tissue>
    </source>
</reference>
<feature type="transmembrane region" description="Helical" evidence="5">
    <location>
        <begin position="544"/>
        <end position="565"/>
    </location>
</feature>
<keyword evidence="4" id="KW-0067">ATP-binding</keyword>
<proteinExistence type="inferred from homology"/>
<evidence type="ECO:0000256" key="3">
    <source>
        <dbReference type="PIRSR" id="PIRSR600407-1"/>
    </source>
</evidence>
<keyword evidence="4" id="KW-0547">Nucleotide-binding</keyword>
<gene>
    <name evidence="6" type="ORF">OIU79_025570</name>
</gene>
<dbReference type="OrthoDB" id="6372431at2759"/>
<keyword evidence="2" id="KW-0378">Hydrolase</keyword>